<protein>
    <submittedName>
        <fullName evidence="2">Uncharacterized protein</fullName>
    </submittedName>
</protein>
<gene>
    <name evidence="1" type="ORF">UFOVP414_5</name>
    <name evidence="2" type="ORF">UFOVP687_52</name>
</gene>
<organism evidence="2">
    <name type="scientific">uncultured Caudovirales phage</name>
    <dbReference type="NCBI Taxonomy" id="2100421"/>
    <lineage>
        <taxon>Viruses</taxon>
        <taxon>Duplodnaviria</taxon>
        <taxon>Heunggongvirae</taxon>
        <taxon>Uroviricota</taxon>
        <taxon>Caudoviricetes</taxon>
        <taxon>Peduoviridae</taxon>
        <taxon>Maltschvirus</taxon>
        <taxon>Maltschvirus maltsch</taxon>
    </lineage>
</organism>
<evidence type="ECO:0000313" key="2">
    <source>
        <dbReference type="EMBL" id="CAB4158001.1"/>
    </source>
</evidence>
<proteinExistence type="predicted"/>
<accession>A0A6J5NKN5</accession>
<name>A0A6J5NKN5_9CAUD</name>
<dbReference type="EMBL" id="LR796665">
    <property type="protein sequence ID" value="CAB4158001.1"/>
    <property type="molecule type" value="Genomic_DNA"/>
</dbReference>
<reference evidence="2" key="1">
    <citation type="submission" date="2020-04" db="EMBL/GenBank/DDBJ databases">
        <authorList>
            <person name="Chiriac C."/>
            <person name="Salcher M."/>
            <person name="Ghai R."/>
            <person name="Kavagutti S V."/>
        </authorList>
    </citation>
    <scope>NUCLEOTIDE SEQUENCE</scope>
</reference>
<evidence type="ECO:0000313" key="1">
    <source>
        <dbReference type="EMBL" id="CAB4141352.1"/>
    </source>
</evidence>
<dbReference type="EMBL" id="LR796389">
    <property type="protein sequence ID" value="CAB4141352.1"/>
    <property type="molecule type" value="Genomic_DNA"/>
</dbReference>
<sequence length="65" mass="7668">MNVIELREDYVDMAQDDYWEAVRRMNQAELIMELRRQQSRSANLLAECLSELSRMKKVVDGNAYA</sequence>